<dbReference type="Gene3D" id="6.10.250.2200">
    <property type="match status" value="1"/>
</dbReference>
<comment type="subcellular location">
    <subcellularLocation>
        <location evidence="1">Cell membrane</location>
        <topology evidence="1">Multi-pass membrane protein</topology>
    </subcellularLocation>
</comment>
<feature type="transmembrane region" description="Helical" evidence="7">
    <location>
        <begin position="1295"/>
        <end position="1314"/>
    </location>
</feature>
<feature type="transmembrane region" description="Helical" evidence="7">
    <location>
        <begin position="936"/>
        <end position="957"/>
    </location>
</feature>
<feature type="transmembrane region" description="Helical" evidence="7">
    <location>
        <begin position="1389"/>
        <end position="1407"/>
    </location>
</feature>
<sequence>MKKRALRKDFYMEVKKSLNRFISIFLIVALGVAFYSGIQSAAPDMRYSGDAYFDQHQLMDLKIISTMGLTEGDIEAISQINGVEKAEPGYMTDVLCGEGTDQHALRVESVSPTLNQLTATEGRLPEKSGECFVDIEFLDKSGYQIGDSITFYRETEDDYQLKKKEFTIVGAGSSPLYISFNRGNTTLGTGELSGAAYVLPEDFSYEVYTQVYLKVNEAENLTAYTDAYDILIAEVQQRIEDISGERCEIRYQEIQDEANEKLEDARKELADGEAEAESELADAWQEICDGEQQIRDAKQELEDAKQELKQGEKEVRDGERQLADGKAQIAENEAKLVNGRQQLQDGWAQLNQGKKELAAKQKEFNKTYKKTTAKLDEGQKELDQKKEELADGRTQYEEGVEQYQKKMAEYRQGEQAYKAGVTQYEEGLAQYQSSLKAWAEQKAELETQQKTCQQALEQLDVAAATAADGVTQAGDAVTQLSDGVTQATDAVTQLSNGVTQAGDAVTQLSDGVTQAQAAADNAQNEINTLSGQVAALQQRQMELENKKAELEAQKNADQANLQEGETLDESKYQLSVEEEAELSALPGQIQAAQAAIEEQSAVLYQAQQTVAQLQEQLPQAQNKLAQLQEQQTQAQNELAQLQEQLTQAQSALVQAQEAEAQIGAQKEEVQGNLDQIISAIETAETTFDQTGEQLAASRAKLDETKVQLEQGKTELDKVPVQLEESLKQIEEGEAALESAQKEITSGRKQLEDGKKQLKDAEKTIQKNEQKLNNSEAELQSGEAQLAEGKAQLANSEAQLADAKKTIEDGKKEIADGEQEIADNEAKLEDGKTEYEKAKKEAEDKIAEGKEKIADAEKEVADLEYPEWTVSDRSDLPENIGYGENADRMRNIGQVFPVMFFLVAALISLTTMTRMVEEERTQIGTLKALGYGKAAIASKYLCYALFATLGGSLAGIAFGEKFLPFVIVTAYRIMYHHMTNIELPYNMKYAFIATGAALASTMLATLAACYRELAATPAVLMRPPAPKEGKRVLLERIPFIWKHLSFSWKSTVRNLFRYKKRFFMTVFGIGGCMALMLVGYGLRDSISNIGHLQYQQLQLYDAMVILDTGAKEESKEELLQTVGNNDKVANYTEALMQKETVRREKKSWNVYLVVPEKLEEIDDFLVFRDRQTGENYQLNDGGAIITEKIASLMGVKAGDMLVLEDEKLGEIEVPIAAVTENYLSHYIYMTPDLYEKCTGKVPEYNEIMFRAEDGTDTTALEALGQGFLNEDAALSISYTTSTMTQIDNMLSTLDSVIIVLIVSAGLLAFVVLYNLSNININERKRELATLKVLGFYDGEVDAYVYRENILITAIGILAGMGMGKVLHYFVITTVEVDATMFGRNINPPSFLISAAFTVAFSILVNVVMHQKLKKIDMVESLKSIE</sequence>
<organism evidence="9 10">
    <name type="scientific">Jingyaoa shaoxingensis</name>
    <dbReference type="NCBI Taxonomy" id="2763671"/>
    <lineage>
        <taxon>Bacteria</taxon>
        <taxon>Bacillati</taxon>
        <taxon>Bacillota</taxon>
        <taxon>Clostridia</taxon>
        <taxon>Lachnospirales</taxon>
        <taxon>Lachnospiraceae</taxon>
        <taxon>Jingyaoa</taxon>
    </lineage>
</organism>
<dbReference type="Gene3D" id="1.10.287.1490">
    <property type="match status" value="1"/>
</dbReference>
<feature type="coiled-coil region" evidence="6">
    <location>
        <begin position="368"/>
        <end position="462"/>
    </location>
</feature>
<feature type="coiled-coil region" evidence="6">
    <location>
        <begin position="596"/>
        <end position="668"/>
    </location>
</feature>
<feature type="domain" description="ABC3 transporter permease C-terminal" evidence="8">
    <location>
        <begin position="894"/>
        <end position="1010"/>
    </location>
</feature>
<dbReference type="Pfam" id="PF02687">
    <property type="entry name" value="FtsX"/>
    <property type="match status" value="2"/>
</dbReference>
<name>A0ABR7N8L3_9FIRM</name>
<evidence type="ECO:0000256" key="6">
    <source>
        <dbReference type="SAM" id="Coils"/>
    </source>
</evidence>
<dbReference type="PANTHER" id="PTHR30287">
    <property type="entry name" value="MEMBRANE COMPONENT OF PREDICTED ABC SUPERFAMILY METABOLITE UPTAKE TRANSPORTER"/>
    <property type="match status" value="1"/>
</dbReference>
<dbReference type="SUPFAM" id="SSF57997">
    <property type="entry name" value="Tropomyosin"/>
    <property type="match status" value="1"/>
</dbReference>
<keyword evidence="3 7" id="KW-0812">Transmembrane</keyword>
<accession>A0ABR7N8L3</accession>
<evidence type="ECO:0000256" key="3">
    <source>
        <dbReference type="ARBA" id="ARBA00022692"/>
    </source>
</evidence>
<feature type="transmembrane region" description="Helical" evidence="7">
    <location>
        <begin position="1348"/>
        <end position="1369"/>
    </location>
</feature>
<evidence type="ECO:0000259" key="8">
    <source>
        <dbReference type="Pfam" id="PF02687"/>
    </source>
</evidence>
<protein>
    <submittedName>
        <fullName evidence="9">FtsX-like permease family protein</fullName>
    </submittedName>
</protein>
<comment type="caution">
    <text evidence="9">The sequence shown here is derived from an EMBL/GenBank/DDBJ whole genome shotgun (WGS) entry which is preliminary data.</text>
</comment>
<keyword evidence="10" id="KW-1185">Reference proteome</keyword>
<dbReference type="PANTHER" id="PTHR30287:SF1">
    <property type="entry name" value="INNER MEMBRANE PROTEIN"/>
    <property type="match status" value="1"/>
</dbReference>
<evidence type="ECO:0000256" key="1">
    <source>
        <dbReference type="ARBA" id="ARBA00004651"/>
    </source>
</evidence>
<gene>
    <name evidence="9" type="ORF">H8716_06455</name>
</gene>
<feature type="transmembrane region" description="Helical" evidence="7">
    <location>
        <begin position="988"/>
        <end position="1009"/>
    </location>
</feature>
<evidence type="ECO:0000256" key="7">
    <source>
        <dbReference type="SAM" id="Phobius"/>
    </source>
</evidence>
<keyword evidence="6" id="KW-0175">Coiled coil</keyword>
<dbReference type="InterPro" id="IPR038766">
    <property type="entry name" value="Membrane_comp_ABC_pdt"/>
</dbReference>
<evidence type="ECO:0000313" key="9">
    <source>
        <dbReference type="EMBL" id="MBC8572726.1"/>
    </source>
</evidence>
<feature type="domain" description="ABC3 transporter permease C-terminal" evidence="8">
    <location>
        <begin position="1298"/>
        <end position="1413"/>
    </location>
</feature>
<keyword evidence="2" id="KW-1003">Cell membrane</keyword>
<dbReference type="RefSeq" id="WP_249307755.1">
    <property type="nucleotide sequence ID" value="NZ_JACRSZ010000005.1"/>
</dbReference>
<reference evidence="9 10" key="1">
    <citation type="submission" date="2020-08" db="EMBL/GenBank/DDBJ databases">
        <title>Genome public.</title>
        <authorList>
            <person name="Liu C."/>
            <person name="Sun Q."/>
        </authorList>
    </citation>
    <scope>NUCLEOTIDE SEQUENCE [LARGE SCALE GENOMIC DNA]</scope>
    <source>
        <strain evidence="9 10">NSJ-46</strain>
    </source>
</reference>
<evidence type="ECO:0000256" key="2">
    <source>
        <dbReference type="ARBA" id="ARBA00022475"/>
    </source>
</evidence>
<evidence type="ECO:0000256" key="5">
    <source>
        <dbReference type="ARBA" id="ARBA00023136"/>
    </source>
</evidence>
<feature type="coiled-coil region" evidence="6">
    <location>
        <begin position="505"/>
        <end position="567"/>
    </location>
</feature>
<keyword evidence="4 7" id="KW-1133">Transmembrane helix</keyword>
<keyword evidence="5 7" id="KW-0472">Membrane</keyword>
<feature type="coiled-coil region" evidence="6">
    <location>
        <begin position="722"/>
        <end position="858"/>
    </location>
</feature>
<dbReference type="Proteomes" id="UP000657421">
    <property type="component" value="Unassembled WGS sequence"/>
</dbReference>
<feature type="transmembrane region" description="Helical" evidence="7">
    <location>
        <begin position="1061"/>
        <end position="1081"/>
    </location>
</feature>
<dbReference type="Gene3D" id="1.20.5.300">
    <property type="match status" value="1"/>
</dbReference>
<feature type="transmembrane region" description="Helical" evidence="7">
    <location>
        <begin position="894"/>
        <end position="915"/>
    </location>
</feature>
<dbReference type="EMBL" id="JACRSZ010000005">
    <property type="protein sequence ID" value="MBC8572726.1"/>
    <property type="molecule type" value="Genomic_DNA"/>
</dbReference>
<feature type="coiled-coil region" evidence="6">
    <location>
        <begin position="248"/>
        <end position="328"/>
    </location>
</feature>
<dbReference type="InterPro" id="IPR003838">
    <property type="entry name" value="ABC3_permease_C"/>
</dbReference>
<proteinExistence type="predicted"/>
<evidence type="ECO:0000256" key="4">
    <source>
        <dbReference type="ARBA" id="ARBA00022989"/>
    </source>
</evidence>
<evidence type="ECO:0000313" key="10">
    <source>
        <dbReference type="Proteomes" id="UP000657421"/>
    </source>
</evidence>
<feature type="transmembrane region" description="Helical" evidence="7">
    <location>
        <begin position="21"/>
        <end position="38"/>
    </location>
</feature>